<feature type="transmembrane region" description="Helical" evidence="5">
    <location>
        <begin position="66"/>
        <end position="86"/>
    </location>
</feature>
<evidence type="ECO:0000256" key="4">
    <source>
        <dbReference type="ARBA" id="ARBA00023136"/>
    </source>
</evidence>
<dbReference type="InterPro" id="IPR036259">
    <property type="entry name" value="MFS_trans_sf"/>
</dbReference>
<feature type="transmembrane region" description="Helical" evidence="5">
    <location>
        <begin position="274"/>
        <end position="295"/>
    </location>
</feature>
<feature type="transmembrane region" description="Helical" evidence="5">
    <location>
        <begin position="367"/>
        <end position="385"/>
    </location>
</feature>
<dbReference type="CDD" id="cd17337">
    <property type="entry name" value="MFS_CsbX"/>
    <property type="match status" value="1"/>
</dbReference>
<dbReference type="eggNOG" id="COG2814">
    <property type="taxonomic scope" value="Bacteria"/>
</dbReference>
<dbReference type="Gene3D" id="1.20.1250.20">
    <property type="entry name" value="MFS general substrate transporter like domains"/>
    <property type="match status" value="2"/>
</dbReference>
<gene>
    <name evidence="7" type="ORF">SAMN04489726_7795</name>
</gene>
<dbReference type="PANTHER" id="PTHR23518">
    <property type="entry name" value="C-METHYLTRANSFERASE"/>
    <property type="match status" value="1"/>
</dbReference>
<dbReference type="InterPro" id="IPR004748">
    <property type="entry name" value="Polyol_permease-like"/>
</dbReference>
<dbReference type="GO" id="GO:0005886">
    <property type="term" value="C:plasma membrane"/>
    <property type="evidence" value="ECO:0007669"/>
    <property type="project" value="UniProtKB-SubCell"/>
</dbReference>
<dbReference type="STRING" id="211114.SAMN04489726_7795"/>
<evidence type="ECO:0000256" key="2">
    <source>
        <dbReference type="ARBA" id="ARBA00022692"/>
    </source>
</evidence>
<dbReference type="SUPFAM" id="SSF103473">
    <property type="entry name" value="MFS general substrate transporter"/>
    <property type="match status" value="1"/>
</dbReference>
<keyword evidence="8" id="KW-1185">Reference proteome</keyword>
<protein>
    <submittedName>
        <fullName evidence="7">Polyol permease family</fullName>
    </submittedName>
</protein>
<dbReference type="RefSeq" id="WP_030430125.1">
    <property type="nucleotide sequence ID" value="NZ_JOEF01000010.1"/>
</dbReference>
<reference evidence="7 8" key="1">
    <citation type="submission" date="2016-10" db="EMBL/GenBank/DDBJ databases">
        <authorList>
            <person name="de Groot N.N."/>
        </authorList>
    </citation>
    <scope>NUCLEOTIDE SEQUENCE [LARGE SCALE GENOMIC DNA]</scope>
    <source>
        <strain evidence="7 8">DSM 44149</strain>
    </source>
</reference>
<dbReference type="Proteomes" id="UP000183376">
    <property type="component" value="Chromosome I"/>
</dbReference>
<proteinExistence type="predicted"/>
<evidence type="ECO:0000256" key="3">
    <source>
        <dbReference type="ARBA" id="ARBA00022989"/>
    </source>
</evidence>
<dbReference type="PROSITE" id="PS50850">
    <property type="entry name" value="MFS"/>
    <property type="match status" value="1"/>
</dbReference>
<sequence length="388" mass="41147">MIWGFPGVLLFMLGEGIDQGFLSAYLSDRGVSLHSIAMLFTVRGVAVGVASWLSGALSDLWGPRKVMWVGSVIWAVFQVLFLTVALPTLDFSLLLVSFALRGFGFPLFAFAFLTWLTAVTPEQRLGRAVGWFYFCYVGGLLVFGALSASVLVPWLGTYPTLWFALLCMACGCLMTLLLVRETSAPAATDNPLAVLFGSVAILWRNGKVGVGAVVRCICSSAYDAYPVLMPIFFTQTIGFSLAEWLRLSFVMCATTMVCNLIFGAVGDRIGWRRTIAWFGGVGCAVTLLLLYYVPLLAGQQYALALVAAALNGAPAAAYAPLSALVPALAPGNRGQAMAALNLGAGASMLVGPAIVAAFFPLVGMAGVVWIFAGLYLLSAVLVAFLKPS</sequence>
<feature type="transmembrane region" description="Helical" evidence="5">
    <location>
        <begin position="131"/>
        <end position="155"/>
    </location>
</feature>
<accession>A0A1H0DGJ3</accession>
<evidence type="ECO:0000313" key="8">
    <source>
        <dbReference type="Proteomes" id="UP000183376"/>
    </source>
</evidence>
<evidence type="ECO:0000259" key="6">
    <source>
        <dbReference type="PROSITE" id="PS50850"/>
    </source>
</evidence>
<feature type="domain" description="Major facilitator superfamily (MFS) profile" evidence="6">
    <location>
        <begin position="1"/>
        <end position="388"/>
    </location>
</feature>
<keyword evidence="3 5" id="KW-1133">Transmembrane helix</keyword>
<feature type="transmembrane region" description="Helical" evidence="5">
    <location>
        <begin position="32"/>
        <end position="54"/>
    </location>
</feature>
<feature type="transmembrane region" description="Helical" evidence="5">
    <location>
        <begin position="98"/>
        <end position="119"/>
    </location>
</feature>
<evidence type="ECO:0000313" key="7">
    <source>
        <dbReference type="EMBL" id="SDN69282.1"/>
    </source>
</evidence>
<dbReference type="EMBL" id="LT629701">
    <property type="protein sequence ID" value="SDN69282.1"/>
    <property type="molecule type" value="Genomic_DNA"/>
</dbReference>
<comment type="subcellular location">
    <subcellularLocation>
        <location evidence="1">Cell membrane</location>
        <topology evidence="1">Multi-pass membrane protein</topology>
    </subcellularLocation>
</comment>
<dbReference type="Pfam" id="PF07690">
    <property type="entry name" value="MFS_1"/>
    <property type="match status" value="1"/>
</dbReference>
<evidence type="ECO:0000256" key="5">
    <source>
        <dbReference type="SAM" id="Phobius"/>
    </source>
</evidence>
<feature type="transmembrane region" description="Helical" evidence="5">
    <location>
        <begin position="337"/>
        <end position="361"/>
    </location>
</feature>
<dbReference type="InterPro" id="IPR011701">
    <property type="entry name" value="MFS"/>
</dbReference>
<name>A0A1H0DGJ3_ALLAB</name>
<dbReference type="InterPro" id="IPR020846">
    <property type="entry name" value="MFS_dom"/>
</dbReference>
<evidence type="ECO:0000256" key="1">
    <source>
        <dbReference type="ARBA" id="ARBA00004651"/>
    </source>
</evidence>
<dbReference type="PANTHER" id="PTHR23518:SF2">
    <property type="entry name" value="MAJOR FACILITATOR SUPERFAMILY TRANSPORTER"/>
    <property type="match status" value="1"/>
</dbReference>
<dbReference type="GO" id="GO:0022857">
    <property type="term" value="F:transmembrane transporter activity"/>
    <property type="evidence" value="ECO:0007669"/>
    <property type="project" value="InterPro"/>
</dbReference>
<keyword evidence="4 5" id="KW-0472">Membrane</keyword>
<dbReference type="AlphaFoldDB" id="A0A1H0DGJ3"/>
<keyword evidence="2 5" id="KW-0812">Transmembrane</keyword>
<organism evidence="7 8">
    <name type="scientific">Allokutzneria albata</name>
    <name type="common">Kibdelosporangium albatum</name>
    <dbReference type="NCBI Taxonomy" id="211114"/>
    <lineage>
        <taxon>Bacteria</taxon>
        <taxon>Bacillati</taxon>
        <taxon>Actinomycetota</taxon>
        <taxon>Actinomycetes</taxon>
        <taxon>Pseudonocardiales</taxon>
        <taxon>Pseudonocardiaceae</taxon>
        <taxon>Allokutzneria</taxon>
    </lineage>
</organism>
<dbReference type="NCBIfam" id="TIGR00897">
    <property type="entry name" value="2A0118"/>
    <property type="match status" value="1"/>
</dbReference>
<feature type="transmembrane region" description="Helical" evidence="5">
    <location>
        <begin position="161"/>
        <end position="179"/>
    </location>
</feature>
<dbReference type="OrthoDB" id="3522477at2"/>
<feature type="transmembrane region" description="Helical" evidence="5">
    <location>
        <begin position="301"/>
        <end position="325"/>
    </location>
</feature>
<feature type="transmembrane region" description="Helical" evidence="5">
    <location>
        <begin position="244"/>
        <end position="262"/>
    </location>
</feature>